<evidence type="ECO:0000256" key="1">
    <source>
        <dbReference type="ARBA" id="ARBA00022723"/>
    </source>
</evidence>
<evidence type="ECO:0000313" key="5">
    <source>
        <dbReference type="Proteomes" id="UP001139031"/>
    </source>
</evidence>
<keyword evidence="1" id="KW-0479">Metal-binding</keyword>
<dbReference type="InterPro" id="IPR014710">
    <property type="entry name" value="RmlC-like_jellyroll"/>
</dbReference>
<accession>A0ABS7TVI6</accession>
<evidence type="ECO:0000259" key="3">
    <source>
        <dbReference type="Pfam" id="PF07883"/>
    </source>
</evidence>
<dbReference type="InterPro" id="IPR051610">
    <property type="entry name" value="GPI/OXD"/>
</dbReference>
<keyword evidence="5" id="KW-1185">Reference proteome</keyword>
<proteinExistence type="predicted"/>
<reference evidence="4" key="1">
    <citation type="submission" date="2021-08" db="EMBL/GenBank/DDBJ databases">
        <authorList>
            <person name="Stevens D.C."/>
        </authorList>
    </citation>
    <scope>NUCLEOTIDE SEQUENCE</scope>
    <source>
        <strain evidence="4">DSM 53165</strain>
    </source>
</reference>
<name>A0ABS7TVI6_9BACT</name>
<evidence type="ECO:0000313" key="4">
    <source>
        <dbReference type="EMBL" id="MBZ5712166.1"/>
    </source>
</evidence>
<gene>
    <name evidence="4" type="ORF">K7C98_23230</name>
</gene>
<dbReference type="PANTHER" id="PTHR35848:SF9">
    <property type="entry name" value="SLL1358 PROTEIN"/>
    <property type="match status" value="1"/>
</dbReference>
<comment type="caution">
    <text evidence="4">The sequence shown here is derived from an EMBL/GenBank/DDBJ whole genome shotgun (WGS) entry which is preliminary data.</text>
</comment>
<dbReference type="Gene3D" id="2.60.120.10">
    <property type="entry name" value="Jelly Rolls"/>
    <property type="match status" value="1"/>
</dbReference>
<dbReference type="Pfam" id="PF07883">
    <property type="entry name" value="Cupin_2"/>
    <property type="match status" value="1"/>
</dbReference>
<dbReference type="PANTHER" id="PTHR35848">
    <property type="entry name" value="OXALATE-BINDING PROTEIN"/>
    <property type="match status" value="1"/>
</dbReference>
<protein>
    <submittedName>
        <fullName evidence="4">Cupin domain-containing protein</fullName>
    </submittedName>
</protein>
<dbReference type="EMBL" id="JAIRAU010000028">
    <property type="protein sequence ID" value="MBZ5712166.1"/>
    <property type="molecule type" value="Genomic_DNA"/>
</dbReference>
<feature type="region of interest" description="Disordered" evidence="2">
    <location>
        <begin position="75"/>
        <end position="105"/>
    </location>
</feature>
<organism evidence="4 5">
    <name type="scientific">Nannocystis pusilla</name>
    <dbReference type="NCBI Taxonomy" id="889268"/>
    <lineage>
        <taxon>Bacteria</taxon>
        <taxon>Pseudomonadati</taxon>
        <taxon>Myxococcota</taxon>
        <taxon>Polyangia</taxon>
        <taxon>Nannocystales</taxon>
        <taxon>Nannocystaceae</taxon>
        <taxon>Nannocystis</taxon>
    </lineage>
</organism>
<dbReference type="SUPFAM" id="SSF51182">
    <property type="entry name" value="RmlC-like cupins"/>
    <property type="match status" value="1"/>
</dbReference>
<dbReference type="CDD" id="cd02224">
    <property type="entry name" value="cupin_SPO2919-like"/>
    <property type="match status" value="1"/>
</dbReference>
<dbReference type="InterPro" id="IPR013096">
    <property type="entry name" value="Cupin_2"/>
</dbReference>
<dbReference type="Proteomes" id="UP001139031">
    <property type="component" value="Unassembled WGS sequence"/>
</dbReference>
<dbReference type="RefSeq" id="WP_224193927.1">
    <property type="nucleotide sequence ID" value="NZ_JAIRAU010000028.1"/>
</dbReference>
<feature type="domain" description="Cupin type-2" evidence="3">
    <location>
        <begin position="150"/>
        <end position="221"/>
    </location>
</feature>
<sequence length="256" mass="28137">MQPPCLPRPDHDPEVRAHALADTRARHVHDRAVFPPLPLGRRLPADARLDLDVPTDRLVVALRPFVDRFDHLRVSPASPATPPRRRACPLSREPAMSTDNPPRKTPIVAAEAPARARPSVYPSEFARRVEGRLKRPLGDLFGLSNFGVNHTRLAPGSCSALRHAHTRQDEFVYVLEGRPTLVTDAGEFELEPGMCIGFPAGAGEAHHILNLTDSDVALLEVGDRSPGDAVSYPADDLVGIFENGRWHFTRKDGSAY</sequence>
<dbReference type="InterPro" id="IPR011051">
    <property type="entry name" value="RmlC_Cupin_sf"/>
</dbReference>
<evidence type="ECO:0000256" key="2">
    <source>
        <dbReference type="SAM" id="MobiDB-lite"/>
    </source>
</evidence>